<protein>
    <submittedName>
        <fullName evidence="1">Uncharacterized protein</fullName>
    </submittedName>
</protein>
<accession>A0ABU5ERP0</accession>
<gene>
    <name evidence="1" type="ORF">R5W23_003011</name>
</gene>
<dbReference type="Proteomes" id="UP001272242">
    <property type="component" value="Unassembled WGS sequence"/>
</dbReference>
<evidence type="ECO:0000313" key="2">
    <source>
        <dbReference type="Proteomes" id="UP001272242"/>
    </source>
</evidence>
<sequence>MNSFTSTYQSLISVHTIDDEPSLSGSGTGTESFHRDEAFTEGNDVTGSGSYVGGSGNANYHAVETTSFETDDQLTVSGDYSTGYNAAGEAYDLVFNYSLDLSGSGSTSVTHDYHDGGTGPALSGEIFTASASSQADSSWWGSLDGQSF</sequence>
<proteinExistence type="predicted"/>
<organism evidence="1 2">
    <name type="scientific">Gemmata algarum</name>
    <dbReference type="NCBI Taxonomy" id="2975278"/>
    <lineage>
        <taxon>Bacteria</taxon>
        <taxon>Pseudomonadati</taxon>
        <taxon>Planctomycetota</taxon>
        <taxon>Planctomycetia</taxon>
        <taxon>Gemmatales</taxon>
        <taxon>Gemmataceae</taxon>
        <taxon>Gemmata</taxon>
    </lineage>
</organism>
<dbReference type="EMBL" id="JAXBLV010000002">
    <property type="protein sequence ID" value="MDY3557746.1"/>
    <property type="molecule type" value="Genomic_DNA"/>
</dbReference>
<reference evidence="2" key="1">
    <citation type="journal article" date="2023" name="Mar. Drugs">
        <title>Gemmata algarum, a Novel Planctomycete Isolated from an Algal Mat, Displays Antimicrobial Activity.</title>
        <authorList>
            <person name="Kumar G."/>
            <person name="Kallscheuer N."/>
            <person name="Kashif M."/>
            <person name="Ahamad S."/>
            <person name="Jagadeeshwari U."/>
            <person name="Pannikurungottu S."/>
            <person name="Haufschild T."/>
            <person name="Kabuu M."/>
            <person name="Sasikala C."/>
            <person name="Jogler C."/>
            <person name="Ramana C."/>
        </authorList>
    </citation>
    <scope>NUCLEOTIDE SEQUENCE [LARGE SCALE GENOMIC DNA]</scope>
    <source>
        <strain evidence="2">JC673</strain>
    </source>
</reference>
<comment type="caution">
    <text evidence="1">The sequence shown here is derived from an EMBL/GenBank/DDBJ whole genome shotgun (WGS) entry which is preliminary data.</text>
</comment>
<keyword evidence="2" id="KW-1185">Reference proteome</keyword>
<name>A0ABU5ERP0_9BACT</name>
<evidence type="ECO:0000313" key="1">
    <source>
        <dbReference type="EMBL" id="MDY3557746.1"/>
    </source>
</evidence>
<dbReference type="RefSeq" id="WP_320684777.1">
    <property type="nucleotide sequence ID" value="NZ_JAXBLV010000002.1"/>
</dbReference>